<feature type="chain" id="PRO_5040465626" description="Secreted protein" evidence="2">
    <location>
        <begin position="22"/>
        <end position="135"/>
    </location>
</feature>
<keyword evidence="4" id="KW-1185">Reference proteome</keyword>
<feature type="region of interest" description="Disordered" evidence="1">
    <location>
        <begin position="27"/>
        <end position="135"/>
    </location>
</feature>
<feature type="compositionally biased region" description="Basic and acidic residues" evidence="1">
    <location>
        <begin position="73"/>
        <end position="116"/>
    </location>
</feature>
<dbReference type="AlphaFoldDB" id="A0A9P6EG07"/>
<evidence type="ECO:0000256" key="2">
    <source>
        <dbReference type="SAM" id="SignalP"/>
    </source>
</evidence>
<dbReference type="Proteomes" id="UP000807306">
    <property type="component" value="Unassembled WGS sequence"/>
</dbReference>
<feature type="compositionally biased region" description="Low complexity" evidence="1">
    <location>
        <begin position="122"/>
        <end position="135"/>
    </location>
</feature>
<reference evidence="3" key="1">
    <citation type="submission" date="2020-11" db="EMBL/GenBank/DDBJ databases">
        <authorList>
            <consortium name="DOE Joint Genome Institute"/>
            <person name="Ahrendt S."/>
            <person name="Riley R."/>
            <person name="Andreopoulos W."/>
            <person name="Labutti K."/>
            <person name="Pangilinan J."/>
            <person name="Ruiz-Duenas F.J."/>
            <person name="Barrasa J.M."/>
            <person name="Sanchez-Garcia M."/>
            <person name="Camarero S."/>
            <person name="Miyauchi S."/>
            <person name="Serrano A."/>
            <person name="Linde D."/>
            <person name="Babiker R."/>
            <person name="Drula E."/>
            <person name="Ayuso-Fernandez I."/>
            <person name="Pacheco R."/>
            <person name="Padilla G."/>
            <person name="Ferreira P."/>
            <person name="Barriuso J."/>
            <person name="Kellner H."/>
            <person name="Castanera R."/>
            <person name="Alfaro M."/>
            <person name="Ramirez L."/>
            <person name="Pisabarro A.G."/>
            <person name="Kuo A."/>
            <person name="Tritt A."/>
            <person name="Lipzen A."/>
            <person name="He G."/>
            <person name="Yan M."/>
            <person name="Ng V."/>
            <person name="Cullen D."/>
            <person name="Martin F."/>
            <person name="Rosso M.-N."/>
            <person name="Henrissat B."/>
            <person name="Hibbett D."/>
            <person name="Martinez A.T."/>
            <person name="Grigoriev I.V."/>
        </authorList>
    </citation>
    <scope>NUCLEOTIDE SEQUENCE</scope>
    <source>
        <strain evidence="3">CBS 506.95</strain>
    </source>
</reference>
<proteinExistence type="predicted"/>
<name>A0A9P6EG07_9AGAR</name>
<evidence type="ECO:0000313" key="3">
    <source>
        <dbReference type="EMBL" id="KAF9528069.1"/>
    </source>
</evidence>
<organism evidence="3 4">
    <name type="scientific">Crepidotus variabilis</name>
    <dbReference type="NCBI Taxonomy" id="179855"/>
    <lineage>
        <taxon>Eukaryota</taxon>
        <taxon>Fungi</taxon>
        <taxon>Dikarya</taxon>
        <taxon>Basidiomycota</taxon>
        <taxon>Agaricomycotina</taxon>
        <taxon>Agaricomycetes</taxon>
        <taxon>Agaricomycetidae</taxon>
        <taxon>Agaricales</taxon>
        <taxon>Agaricineae</taxon>
        <taxon>Crepidotaceae</taxon>
        <taxon>Crepidotus</taxon>
    </lineage>
</organism>
<keyword evidence="2" id="KW-0732">Signal</keyword>
<feature type="signal peptide" evidence="2">
    <location>
        <begin position="1"/>
        <end position="21"/>
    </location>
</feature>
<evidence type="ECO:0000256" key="1">
    <source>
        <dbReference type="SAM" id="MobiDB-lite"/>
    </source>
</evidence>
<gene>
    <name evidence="3" type="ORF">CPB83DRAFT_855271</name>
</gene>
<dbReference type="EMBL" id="MU157856">
    <property type="protein sequence ID" value="KAF9528069.1"/>
    <property type="molecule type" value="Genomic_DNA"/>
</dbReference>
<accession>A0A9P6EG07</accession>
<protein>
    <recommendedName>
        <fullName evidence="5">Secreted protein</fullName>
    </recommendedName>
</protein>
<evidence type="ECO:0000313" key="4">
    <source>
        <dbReference type="Proteomes" id="UP000807306"/>
    </source>
</evidence>
<sequence length="135" mass="15135">MKLALFSILITLSIAAITVIALPIPVGERPVTPQSDPKNNTKQPESGSLPSKQVKWVPDLKENEGNRKVWNAEQKKQQRTPERKKEKKEREKEENAYQDEQSKARKEARKKERADIHAQSLAKKNGNGAAAGEPS</sequence>
<comment type="caution">
    <text evidence="3">The sequence shown here is derived from an EMBL/GenBank/DDBJ whole genome shotgun (WGS) entry which is preliminary data.</text>
</comment>
<feature type="compositionally biased region" description="Polar residues" evidence="1">
    <location>
        <begin position="32"/>
        <end position="51"/>
    </location>
</feature>
<feature type="compositionally biased region" description="Basic and acidic residues" evidence="1">
    <location>
        <begin position="58"/>
        <end position="67"/>
    </location>
</feature>
<evidence type="ECO:0008006" key="5">
    <source>
        <dbReference type="Google" id="ProtNLM"/>
    </source>
</evidence>